<comment type="caution">
    <text evidence="1">The sequence shown here is derived from an EMBL/GenBank/DDBJ whole genome shotgun (WGS) entry which is preliminary data.</text>
</comment>
<sequence>MILPRRRDCCAPGYSAGRLMAEYARERQTSGGRATEADMAWTWRFEAADGGETNPSVEPEEFTTQGDAESWIGEYWKDLLEGGVERVKLSDDGGTELYTMSLREALDA</sequence>
<proteinExistence type="predicted"/>
<organism evidence="1 2">
    <name type="scientific">Streptomyces cirratus</name>
    <dbReference type="NCBI Taxonomy" id="68187"/>
    <lineage>
        <taxon>Bacteria</taxon>
        <taxon>Bacillati</taxon>
        <taxon>Actinomycetota</taxon>
        <taxon>Actinomycetes</taxon>
        <taxon>Kitasatosporales</taxon>
        <taxon>Streptomycetaceae</taxon>
        <taxon>Streptomyces</taxon>
    </lineage>
</organism>
<dbReference type="Proteomes" id="UP000642673">
    <property type="component" value="Unassembled WGS sequence"/>
</dbReference>
<dbReference type="EMBL" id="BMVP01000001">
    <property type="protein sequence ID" value="GHB37581.1"/>
    <property type="molecule type" value="Genomic_DNA"/>
</dbReference>
<gene>
    <name evidence="1" type="ORF">GCM10010347_03610</name>
</gene>
<evidence type="ECO:0000313" key="1">
    <source>
        <dbReference type="EMBL" id="GHB37581.1"/>
    </source>
</evidence>
<evidence type="ECO:0000313" key="2">
    <source>
        <dbReference type="Proteomes" id="UP000642673"/>
    </source>
</evidence>
<reference evidence="2" key="1">
    <citation type="journal article" date="2019" name="Int. J. Syst. Evol. Microbiol.">
        <title>The Global Catalogue of Microorganisms (GCM) 10K type strain sequencing project: providing services to taxonomists for standard genome sequencing and annotation.</title>
        <authorList>
            <consortium name="The Broad Institute Genomics Platform"/>
            <consortium name="The Broad Institute Genome Sequencing Center for Infectious Disease"/>
            <person name="Wu L."/>
            <person name="Ma J."/>
        </authorList>
    </citation>
    <scope>NUCLEOTIDE SEQUENCE [LARGE SCALE GENOMIC DNA]</scope>
    <source>
        <strain evidence="2">JCM 4738</strain>
    </source>
</reference>
<keyword evidence="2" id="KW-1185">Reference proteome</keyword>
<name>A0ABQ3ELW1_9ACTN</name>
<protein>
    <submittedName>
        <fullName evidence="1">Uncharacterized protein</fullName>
    </submittedName>
</protein>
<accession>A0ABQ3ELW1</accession>